<accession>A0ABP0Y5H0</accession>
<keyword evidence="2" id="KW-1185">Reference proteome</keyword>
<reference evidence="1 2" key="1">
    <citation type="submission" date="2024-03" db="EMBL/GenBank/DDBJ databases">
        <authorList>
            <person name="Gkanogiannis A."/>
            <person name="Becerra Lopez-Lavalle L."/>
        </authorList>
    </citation>
    <scope>NUCLEOTIDE SEQUENCE [LARGE SCALE GENOMIC DNA]</scope>
</reference>
<dbReference type="SUPFAM" id="SSF49723">
    <property type="entry name" value="Lipase/lipooxygenase domain (PLAT/LH2 domain)"/>
    <property type="match status" value="1"/>
</dbReference>
<dbReference type="InterPro" id="IPR036392">
    <property type="entry name" value="PLAT/LH2_dom_sf"/>
</dbReference>
<proteinExistence type="predicted"/>
<dbReference type="EMBL" id="OZ021736">
    <property type="protein sequence ID" value="CAK9314165.1"/>
    <property type="molecule type" value="Genomic_DNA"/>
</dbReference>
<dbReference type="Proteomes" id="UP001642487">
    <property type="component" value="Chromosome 2"/>
</dbReference>
<gene>
    <name evidence="1" type="ORF">CITCOLO1_LOCUS5907</name>
</gene>
<evidence type="ECO:0000313" key="2">
    <source>
        <dbReference type="Proteomes" id="UP001642487"/>
    </source>
</evidence>
<protein>
    <submittedName>
        <fullName evidence="1">Uncharacterized protein</fullName>
    </submittedName>
</protein>
<name>A0ABP0Y5H0_9ROSI</name>
<sequence length="150" mass="16802">MLKSQVCFHSGLEAAVFVNPNPFLLSNSKPLLPTRWERGGQRGRQNPKPHRLRLAARPAVIKASSVASSTEKAISVKALVTVKRILGSGLYLERGLDDIADLFGKSLRLELICADLDPEMKVKKKKMEPLQPKWTVYKMEEPEMTMKMDG</sequence>
<organism evidence="1 2">
    <name type="scientific">Citrullus colocynthis</name>
    <name type="common">colocynth</name>
    <dbReference type="NCBI Taxonomy" id="252529"/>
    <lineage>
        <taxon>Eukaryota</taxon>
        <taxon>Viridiplantae</taxon>
        <taxon>Streptophyta</taxon>
        <taxon>Embryophyta</taxon>
        <taxon>Tracheophyta</taxon>
        <taxon>Spermatophyta</taxon>
        <taxon>Magnoliopsida</taxon>
        <taxon>eudicotyledons</taxon>
        <taxon>Gunneridae</taxon>
        <taxon>Pentapetalae</taxon>
        <taxon>rosids</taxon>
        <taxon>fabids</taxon>
        <taxon>Cucurbitales</taxon>
        <taxon>Cucurbitaceae</taxon>
        <taxon>Benincaseae</taxon>
        <taxon>Citrullus</taxon>
    </lineage>
</organism>
<evidence type="ECO:0000313" key="1">
    <source>
        <dbReference type="EMBL" id="CAK9314165.1"/>
    </source>
</evidence>